<dbReference type="Proteomes" id="UP000255163">
    <property type="component" value="Unassembled WGS sequence"/>
</dbReference>
<dbReference type="InterPro" id="IPR041687">
    <property type="entry name" value="HTH_46"/>
</dbReference>
<dbReference type="SUPFAM" id="SSF51206">
    <property type="entry name" value="cAMP-binding domain-like"/>
    <property type="match status" value="1"/>
</dbReference>
<dbReference type="RefSeq" id="WP_155616767.1">
    <property type="nucleotide sequence ID" value="NZ_CP011863.1"/>
</dbReference>
<evidence type="ECO:0000313" key="3">
    <source>
        <dbReference type="Proteomes" id="UP000255163"/>
    </source>
</evidence>
<evidence type="ECO:0000313" key="2">
    <source>
        <dbReference type="EMBL" id="STD18677.1"/>
    </source>
</evidence>
<dbReference type="AlphaFoldDB" id="A0A376F4H3"/>
<proteinExistence type="predicted"/>
<accession>A0A376F4H3</accession>
<dbReference type="Gene3D" id="2.60.120.10">
    <property type="entry name" value="Jelly Rolls"/>
    <property type="match status" value="1"/>
</dbReference>
<dbReference type="Pfam" id="PF15977">
    <property type="entry name" value="HTH_46"/>
    <property type="match status" value="1"/>
</dbReference>
<evidence type="ECO:0000259" key="1">
    <source>
        <dbReference type="Pfam" id="PF15977"/>
    </source>
</evidence>
<name>A0A376F4H3_ENTAS</name>
<reference evidence="2 3" key="1">
    <citation type="submission" date="2018-06" db="EMBL/GenBank/DDBJ databases">
        <authorList>
            <consortium name="Pathogen Informatics"/>
            <person name="Doyle S."/>
        </authorList>
    </citation>
    <scope>NUCLEOTIDE SEQUENCE [LARGE SCALE GENOMIC DNA]</scope>
    <source>
        <strain evidence="2 3">NCTC12123</strain>
    </source>
</reference>
<organism evidence="2 3">
    <name type="scientific">Enterobacter asburiae</name>
    <dbReference type="NCBI Taxonomy" id="61645"/>
    <lineage>
        <taxon>Bacteria</taxon>
        <taxon>Pseudomonadati</taxon>
        <taxon>Pseudomonadota</taxon>
        <taxon>Gammaproteobacteria</taxon>
        <taxon>Enterobacterales</taxon>
        <taxon>Enterobacteriaceae</taxon>
        <taxon>Enterobacter</taxon>
        <taxon>Enterobacter cloacae complex</taxon>
    </lineage>
</organism>
<dbReference type="InterPro" id="IPR018490">
    <property type="entry name" value="cNMP-bd_dom_sf"/>
</dbReference>
<dbReference type="EMBL" id="UFYI01000007">
    <property type="protein sequence ID" value="STD18677.1"/>
    <property type="molecule type" value="Genomic_DNA"/>
</dbReference>
<feature type="domain" description="IprA winged helix-turn-helix" evidence="1">
    <location>
        <begin position="128"/>
        <end position="194"/>
    </location>
</feature>
<protein>
    <submittedName>
        <fullName evidence="2">Protein YaiV</fullName>
    </submittedName>
</protein>
<sequence>MLALMKQLDPFLHYHPVAVNTRYVISAQQQSQCYFVRSGAISMYRQPDDILIDLFDAPTLRGVISLPADTLSTYIIKTIVPSEIAILEREKLFALLTEHNLWELFSRHQLAIGSMVIEKMFKLITPTTYNVVRHQLYELINIPAEIRETILAETYIRSKTRLSRSGIMRILSDLKDGGYIVIVKGVLKEVKHLPENY</sequence>
<gene>
    <name evidence="2" type="primary">yaiV_2</name>
    <name evidence="2" type="ORF">NCTC12123_00862</name>
</gene>
<dbReference type="InterPro" id="IPR014710">
    <property type="entry name" value="RmlC-like_jellyroll"/>
</dbReference>